<keyword evidence="1" id="KW-0732">Signal</keyword>
<dbReference type="RefSeq" id="WP_193953900.1">
    <property type="nucleotide sequence ID" value="NZ_JADEYS010000013.1"/>
</dbReference>
<proteinExistence type="predicted"/>
<evidence type="ECO:0000313" key="2">
    <source>
        <dbReference type="EMBL" id="MBE9398275.1"/>
    </source>
</evidence>
<feature type="signal peptide" evidence="1">
    <location>
        <begin position="1"/>
        <end position="21"/>
    </location>
</feature>
<dbReference type="GO" id="GO:0022900">
    <property type="term" value="P:electron transport chain"/>
    <property type="evidence" value="ECO:0007669"/>
    <property type="project" value="InterPro"/>
</dbReference>
<accession>A0A8J7FB29</accession>
<dbReference type="GO" id="GO:0009055">
    <property type="term" value="F:electron transfer activity"/>
    <property type="evidence" value="ECO:0007669"/>
    <property type="project" value="InterPro"/>
</dbReference>
<dbReference type="InterPro" id="IPR010980">
    <property type="entry name" value="Cyt_c/b562"/>
</dbReference>
<dbReference type="GO" id="GO:0020037">
    <property type="term" value="F:heme binding"/>
    <property type="evidence" value="ECO:0007669"/>
    <property type="project" value="InterPro"/>
</dbReference>
<gene>
    <name evidence="2" type="ORF">IOQ59_13515</name>
</gene>
<dbReference type="AlphaFoldDB" id="A0A8J7FB29"/>
<comment type="caution">
    <text evidence="2">The sequence shown here is derived from an EMBL/GenBank/DDBJ whole genome shotgun (WGS) entry which is preliminary data.</text>
</comment>
<reference evidence="2" key="1">
    <citation type="submission" date="2020-10" db="EMBL/GenBank/DDBJ databases">
        <title>Bacterium isolated from coastal waters sediment.</title>
        <authorList>
            <person name="Chen R.-J."/>
            <person name="Lu D.-C."/>
            <person name="Zhu K.-L."/>
            <person name="Du Z.-J."/>
        </authorList>
    </citation>
    <scope>NUCLEOTIDE SEQUENCE</scope>
    <source>
        <strain evidence="2">N1Y112</strain>
    </source>
</reference>
<evidence type="ECO:0000313" key="3">
    <source>
        <dbReference type="Proteomes" id="UP000640333"/>
    </source>
</evidence>
<name>A0A8J7FB29_9GAMM</name>
<dbReference type="Proteomes" id="UP000640333">
    <property type="component" value="Unassembled WGS sequence"/>
</dbReference>
<evidence type="ECO:0000256" key="1">
    <source>
        <dbReference type="SAM" id="SignalP"/>
    </source>
</evidence>
<feature type="chain" id="PRO_5035200976" evidence="1">
    <location>
        <begin position="22"/>
        <end position="144"/>
    </location>
</feature>
<dbReference type="EMBL" id="JADEYS010000013">
    <property type="protein sequence ID" value="MBE9398275.1"/>
    <property type="molecule type" value="Genomic_DNA"/>
</dbReference>
<dbReference type="Pfam" id="PF01322">
    <property type="entry name" value="Cytochrom_C_2"/>
    <property type="match status" value="1"/>
</dbReference>
<dbReference type="InterPro" id="IPR002321">
    <property type="entry name" value="Cyt_c_II"/>
</dbReference>
<protein>
    <submittedName>
        <fullName evidence="2">Cytochrome c</fullName>
    </submittedName>
</protein>
<sequence length="144" mass="16596">MNFRSKVLFVTFFTFSSTLWAHSGATGIVKERMDNFKESKKSMKLLKKAVRNDDFTVVAQEAMVINRWARKLTDYFPEGSNQPPSEALNLIWEEFERFEVRADTQIRASERLQRSGLNKDADGAAKAYSELAQSCKACHNDYRE</sequence>
<dbReference type="Gene3D" id="1.20.120.10">
    <property type="entry name" value="Cytochrome c/b562"/>
    <property type="match status" value="1"/>
</dbReference>
<dbReference type="PROSITE" id="PS51009">
    <property type="entry name" value="CYTCII"/>
    <property type="match status" value="1"/>
</dbReference>
<keyword evidence="3" id="KW-1185">Reference proteome</keyword>
<organism evidence="2 3">
    <name type="scientific">Pontibacterium sinense</name>
    <dbReference type="NCBI Taxonomy" id="2781979"/>
    <lineage>
        <taxon>Bacteria</taxon>
        <taxon>Pseudomonadati</taxon>
        <taxon>Pseudomonadota</taxon>
        <taxon>Gammaproteobacteria</taxon>
        <taxon>Oceanospirillales</taxon>
        <taxon>Oceanospirillaceae</taxon>
        <taxon>Pontibacterium</taxon>
    </lineage>
</organism>
<dbReference type="GO" id="GO:0005506">
    <property type="term" value="F:iron ion binding"/>
    <property type="evidence" value="ECO:0007669"/>
    <property type="project" value="InterPro"/>
</dbReference>
<dbReference type="SUPFAM" id="SSF47175">
    <property type="entry name" value="Cytochromes"/>
    <property type="match status" value="1"/>
</dbReference>